<gene>
    <name evidence="2" type="ORF">PROFUN_01122</name>
</gene>
<feature type="compositionally biased region" description="Low complexity" evidence="1">
    <location>
        <begin position="790"/>
        <end position="808"/>
    </location>
</feature>
<dbReference type="SUPFAM" id="SSF51445">
    <property type="entry name" value="(Trans)glycosidases"/>
    <property type="match status" value="1"/>
</dbReference>
<dbReference type="Gene3D" id="2.60.120.200">
    <property type="match status" value="1"/>
</dbReference>
<dbReference type="OrthoDB" id="421038at2759"/>
<accession>A0A2P6NCE7</accession>
<dbReference type="AlphaFoldDB" id="A0A2P6NCE7"/>
<evidence type="ECO:0000256" key="1">
    <source>
        <dbReference type="SAM" id="MobiDB-lite"/>
    </source>
</evidence>
<dbReference type="Pfam" id="PF13385">
    <property type="entry name" value="Laminin_G_3"/>
    <property type="match status" value="1"/>
</dbReference>
<organism evidence="2 3">
    <name type="scientific">Planoprotostelium fungivorum</name>
    <dbReference type="NCBI Taxonomy" id="1890364"/>
    <lineage>
        <taxon>Eukaryota</taxon>
        <taxon>Amoebozoa</taxon>
        <taxon>Evosea</taxon>
        <taxon>Variosea</taxon>
        <taxon>Cavosteliida</taxon>
        <taxon>Cavosteliaceae</taxon>
        <taxon>Planoprotostelium</taxon>
    </lineage>
</organism>
<proteinExistence type="predicted"/>
<evidence type="ECO:0000313" key="3">
    <source>
        <dbReference type="Proteomes" id="UP000241769"/>
    </source>
</evidence>
<name>A0A2P6NCE7_9EUKA</name>
<feature type="compositionally biased region" description="Low complexity" evidence="1">
    <location>
        <begin position="819"/>
        <end position="865"/>
    </location>
</feature>
<dbReference type="SUPFAM" id="SSF49899">
    <property type="entry name" value="Concanavalin A-like lectins/glucanases"/>
    <property type="match status" value="1"/>
</dbReference>
<dbReference type="Proteomes" id="UP000241769">
    <property type="component" value="Unassembled WGS sequence"/>
</dbReference>
<evidence type="ECO:0008006" key="4">
    <source>
        <dbReference type="Google" id="ProtNLM"/>
    </source>
</evidence>
<dbReference type="InterPro" id="IPR017853">
    <property type="entry name" value="GH"/>
</dbReference>
<sequence>MSLIVLSRSSGPNSSSAKISTRRAGFVKSPRAENVLRNACVLASALITCDAATRRPVRDVTSAFSVSAPAYSGSFLTGYWVNRNTTRWFSAYFALPEQNRLAVWTFIPLGELILQPQKSTTTTNTTNHTTMKFLLTLSLLMFGALAQDVQIKNLRLFYGNEEYFIKGMAYSPSPLAKTYEGQNEGSGLCTPRPTYAIGSHTVVQSTSSCNTEDYFDGSIYTPGPSTGFWNAVWERDFPLIQNMGVNTIRIYHAHPITQAAIDNNAAYTDKTVKGTSHTAFLDLASQHNLKVVFPLYAESAALDTVDASFIQEYIRNIIDEVGNHPALLLYTFGNELQFSSRDQAYIDKINSFIDYARSYQNTKWNRKIPFTVALIDIPNWYSTLVNGLHHDIVTTNAGYRGFDFTDLWSSHLYGLSCDTGIPTLIGEMGIHQDTPQFDTPDWFPKMWGDIIAHKTYGAIGGFYFSWVEEHWKGVVKGADWTKQPDVYMGAYVQNVGSGGYAPDNVTPKSGGAYDANSAATGFKSNPFTKDSQQTLANAQANYCDGTFQAAPVKVLPPPPFTPDPTTVTVLPAAAAIYTFDSISNERIWDLTGNGNDMVLYGSPNLSPGLNGSQAINLNGQQTAQLSNLNRLSGRFSASVFLYLSQLVDTETKILSSKKNWDDATGFELTLNSLQKTINFVGSGGSVAQYTNLKNISAGKWFHVGFTHDNGAVNLYVEGVQVAAQSGVTPVQATTNGLFLGSEADKVAFLTGAIENLLFFNDIVGGDHMIEFGKGALPPHLDVITSSTISSTSSTTSTINTDTSTSASTADPVATGNAVSRTSNADASTTSSTRGNGQTTTSSSTVVSPSSEGSADAGGDSATRADTSSASVMTACIFTSAIVAVLL</sequence>
<dbReference type="InterPro" id="IPR013320">
    <property type="entry name" value="ConA-like_dom_sf"/>
</dbReference>
<dbReference type="Gene3D" id="3.20.20.80">
    <property type="entry name" value="Glycosidases"/>
    <property type="match status" value="1"/>
</dbReference>
<comment type="caution">
    <text evidence="2">The sequence shown here is derived from an EMBL/GenBank/DDBJ whole genome shotgun (WGS) entry which is preliminary data.</text>
</comment>
<evidence type="ECO:0000313" key="2">
    <source>
        <dbReference type="EMBL" id="PRP81615.1"/>
    </source>
</evidence>
<protein>
    <recommendedName>
        <fullName evidence="4">LamG-like jellyroll fold domain-containing protein</fullName>
    </recommendedName>
</protein>
<keyword evidence="3" id="KW-1185">Reference proteome</keyword>
<feature type="region of interest" description="Disordered" evidence="1">
    <location>
        <begin position="790"/>
        <end position="865"/>
    </location>
</feature>
<dbReference type="InParanoid" id="A0A2P6NCE7"/>
<dbReference type="EMBL" id="MDYQ01000121">
    <property type="protein sequence ID" value="PRP81615.1"/>
    <property type="molecule type" value="Genomic_DNA"/>
</dbReference>
<reference evidence="2 3" key="1">
    <citation type="journal article" date="2018" name="Genome Biol. Evol.">
        <title>Multiple Roots of Fruiting Body Formation in Amoebozoa.</title>
        <authorList>
            <person name="Hillmann F."/>
            <person name="Forbes G."/>
            <person name="Novohradska S."/>
            <person name="Ferling I."/>
            <person name="Riege K."/>
            <person name="Groth M."/>
            <person name="Westermann M."/>
            <person name="Marz M."/>
            <person name="Spaller T."/>
            <person name="Winckler T."/>
            <person name="Schaap P."/>
            <person name="Glockner G."/>
        </authorList>
    </citation>
    <scope>NUCLEOTIDE SEQUENCE [LARGE SCALE GENOMIC DNA]</scope>
    <source>
        <strain evidence="2 3">Jena</strain>
    </source>
</reference>